<dbReference type="Gene3D" id="3.40.720.10">
    <property type="entry name" value="Alkaline Phosphatase, subunit A"/>
    <property type="match status" value="1"/>
</dbReference>
<dbReference type="PROSITE" id="PS51257">
    <property type="entry name" value="PROKAR_LIPOPROTEIN"/>
    <property type="match status" value="1"/>
</dbReference>
<evidence type="ECO:0000256" key="3">
    <source>
        <dbReference type="SAM" id="SignalP"/>
    </source>
</evidence>
<organism evidence="5 6">
    <name type="scientific">Neiella litorisoli</name>
    <dbReference type="NCBI Taxonomy" id="2771431"/>
    <lineage>
        <taxon>Bacteria</taxon>
        <taxon>Pseudomonadati</taxon>
        <taxon>Pseudomonadota</taxon>
        <taxon>Gammaproteobacteria</taxon>
        <taxon>Alteromonadales</taxon>
        <taxon>Echinimonadaceae</taxon>
        <taxon>Neiella</taxon>
    </lineage>
</organism>
<feature type="signal peptide" evidence="3">
    <location>
        <begin position="1"/>
        <end position="20"/>
    </location>
</feature>
<reference evidence="5" key="1">
    <citation type="submission" date="2020-09" db="EMBL/GenBank/DDBJ databases">
        <title>A novel bacterium of genus Neiella, isolated from South China Sea.</title>
        <authorList>
            <person name="Huang H."/>
            <person name="Mo K."/>
            <person name="Hu Y."/>
        </authorList>
    </citation>
    <scope>NUCLEOTIDE SEQUENCE</scope>
    <source>
        <strain evidence="5">HB171785</strain>
    </source>
</reference>
<dbReference type="InterPro" id="IPR017850">
    <property type="entry name" value="Alkaline_phosphatase_core_sf"/>
</dbReference>
<dbReference type="GO" id="GO:0005737">
    <property type="term" value="C:cytoplasm"/>
    <property type="evidence" value="ECO:0007669"/>
    <property type="project" value="TreeGrafter"/>
</dbReference>
<dbReference type="GO" id="GO:0046872">
    <property type="term" value="F:metal ion binding"/>
    <property type="evidence" value="ECO:0007669"/>
    <property type="project" value="UniProtKB-KW"/>
</dbReference>
<keyword evidence="6" id="KW-1185">Reference proteome</keyword>
<dbReference type="PANTHER" id="PTHR45953:SF1">
    <property type="entry name" value="IDURONATE 2-SULFATASE"/>
    <property type="match status" value="1"/>
</dbReference>
<protein>
    <submittedName>
        <fullName evidence="5">Sulfatase</fullName>
    </submittedName>
</protein>
<dbReference type="PANTHER" id="PTHR45953">
    <property type="entry name" value="IDURONATE 2-SULFATASE"/>
    <property type="match status" value="1"/>
</dbReference>
<feature type="domain" description="Sulfatase N-terminal" evidence="4">
    <location>
        <begin position="39"/>
        <end position="363"/>
    </location>
</feature>
<comment type="caution">
    <text evidence="5">The sequence shown here is derived from an EMBL/GenBank/DDBJ whole genome shotgun (WGS) entry which is preliminary data.</text>
</comment>
<dbReference type="Proteomes" id="UP000638014">
    <property type="component" value="Unassembled WGS sequence"/>
</dbReference>
<gene>
    <name evidence="5" type="ORF">IC617_04265</name>
</gene>
<keyword evidence="3" id="KW-0732">Signal</keyword>
<evidence type="ECO:0000256" key="1">
    <source>
        <dbReference type="ARBA" id="ARBA00022723"/>
    </source>
</evidence>
<evidence type="ECO:0000313" key="5">
    <source>
        <dbReference type="EMBL" id="MBD1388635.1"/>
    </source>
</evidence>
<accession>A0A8J6ULB3</accession>
<feature type="chain" id="PRO_5035291863" evidence="3">
    <location>
        <begin position="21"/>
        <end position="484"/>
    </location>
</feature>
<dbReference type="GO" id="GO:0008484">
    <property type="term" value="F:sulfuric ester hydrolase activity"/>
    <property type="evidence" value="ECO:0007669"/>
    <property type="project" value="TreeGrafter"/>
</dbReference>
<dbReference type="InterPro" id="IPR000917">
    <property type="entry name" value="Sulfatase_N"/>
</dbReference>
<dbReference type="Pfam" id="PF00884">
    <property type="entry name" value="Sulfatase"/>
    <property type="match status" value="1"/>
</dbReference>
<sequence length="484" mass="55679">MVKPVTAVIAAVLFTGMLSACKPTDSKVETVNQVAPERPNILFILADDHRWDLVGKYHPIIKTPNLDTLASKGTVFKNTFVTTPICASSRISILTGLTERTHDYTFQQPATGVQESAAMYPAMLKQAGYRSAFVGKYEIKMSGDDSDRFDFFKPLLQAKTEQYEGQELPQTYYIAELAKDFIEQNKEGKQPWTMSVNFWNPHAHDRDQQNQYHYPAEFESWYEDVTIPAAKLSDDASFANLPQFLRESIARDRWQYRFGNEATYQKMTKRHYRAISSVDRAVGMIYQALEQTGQADNTIIIYTGDNGYAMNERQLAGKWFGWEEDLRVPLIIYDPRQPQDNQEIAQMALNIDIAPTILALAGVDIPQTYQGKSLLPLLDNEDTEWRGEFFFEHMYQPKRALIPPIVGVRTDKWKYIHFYKHDHQQLYDLQNDPEEAVNLATDPAYQQVVSDLAARTLSYIERYEAQRSDEVKARGRYKNELIAQ</sequence>
<keyword evidence="1" id="KW-0479">Metal-binding</keyword>
<evidence type="ECO:0000313" key="6">
    <source>
        <dbReference type="Proteomes" id="UP000638014"/>
    </source>
</evidence>
<evidence type="ECO:0000256" key="2">
    <source>
        <dbReference type="ARBA" id="ARBA00022801"/>
    </source>
</evidence>
<keyword evidence="2" id="KW-0378">Hydrolase</keyword>
<dbReference type="SUPFAM" id="SSF53649">
    <property type="entry name" value="Alkaline phosphatase-like"/>
    <property type="match status" value="1"/>
</dbReference>
<evidence type="ECO:0000259" key="4">
    <source>
        <dbReference type="Pfam" id="PF00884"/>
    </source>
</evidence>
<dbReference type="CDD" id="cd16031">
    <property type="entry name" value="G6S_like"/>
    <property type="match status" value="1"/>
</dbReference>
<proteinExistence type="predicted"/>
<dbReference type="AlphaFoldDB" id="A0A8J6ULB3"/>
<name>A0A8J6ULB3_9GAMM</name>
<dbReference type="EMBL" id="JACXAF010000004">
    <property type="protein sequence ID" value="MBD1388635.1"/>
    <property type="molecule type" value="Genomic_DNA"/>
</dbReference>